<dbReference type="Proteomes" id="UP000315440">
    <property type="component" value="Unassembled WGS sequence"/>
</dbReference>
<gene>
    <name evidence="1" type="ORF">Mal64_17490</name>
</gene>
<evidence type="ECO:0000313" key="1">
    <source>
        <dbReference type="EMBL" id="TWT88270.1"/>
    </source>
</evidence>
<keyword evidence="2" id="KW-1185">Reference proteome</keyword>
<sequence length="53" mass="5514">MARRAASLIPFDRPSRTTVARGAPANRAAAAGARFLASVVAGELGFLWSDISL</sequence>
<dbReference type="AlphaFoldDB" id="A0A5C5ZM94"/>
<name>A0A5C5ZM94_9BACT</name>
<protein>
    <submittedName>
        <fullName evidence="1">Uncharacterized protein</fullName>
    </submittedName>
</protein>
<evidence type="ECO:0000313" key="2">
    <source>
        <dbReference type="Proteomes" id="UP000315440"/>
    </source>
</evidence>
<dbReference type="EMBL" id="SJPQ01000002">
    <property type="protein sequence ID" value="TWT88270.1"/>
    <property type="molecule type" value="Genomic_DNA"/>
</dbReference>
<organism evidence="1 2">
    <name type="scientific">Pseudobythopirellula maris</name>
    <dbReference type="NCBI Taxonomy" id="2527991"/>
    <lineage>
        <taxon>Bacteria</taxon>
        <taxon>Pseudomonadati</taxon>
        <taxon>Planctomycetota</taxon>
        <taxon>Planctomycetia</taxon>
        <taxon>Pirellulales</taxon>
        <taxon>Lacipirellulaceae</taxon>
        <taxon>Pseudobythopirellula</taxon>
    </lineage>
</organism>
<proteinExistence type="predicted"/>
<reference evidence="1 2" key="1">
    <citation type="submission" date="2019-02" db="EMBL/GenBank/DDBJ databases">
        <title>Deep-cultivation of Planctomycetes and their phenomic and genomic characterization uncovers novel biology.</title>
        <authorList>
            <person name="Wiegand S."/>
            <person name="Jogler M."/>
            <person name="Boedeker C."/>
            <person name="Pinto D."/>
            <person name="Vollmers J."/>
            <person name="Rivas-Marin E."/>
            <person name="Kohn T."/>
            <person name="Peeters S.H."/>
            <person name="Heuer A."/>
            <person name="Rast P."/>
            <person name="Oberbeckmann S."/>
            <person name="Bunk B."/>
            <person name="Jeske O."/>
            <person name="Meyerdierks A."/>
            <person name="Storesund J.E."/>
            <person name="Kallscheuer N."/>
            <person name="Luecker S."/>
            <person name="Lage O.M."/>
            <person name="Pohl T."/>
            <person name="Merkel B.J."/>
            <person name="Hornburger P."/>
            <person name="Mueller R.-W."/>
            <person name="Bruemmer F."/>
            <person name="Labrenz M."/>
            <person name="Spormann A.M."/>
            <person name="Op Den Camp H."/>
            <person name="Overmann J."/>
            <person name="Amann R."/>
            <person name="Jetten M.S.M."/>
            <person name="Mascher T."/>
            <person name="Medema M.H."/>
            <person name="Devos D.P."/>
            <person name="Kaster A.-K."/>
            <person name="Ovreas L."/>
            <person name="Rohde M."/>
            <person name="Galperin M.Y."/>
            <person name="Jogler C."/>
        </authorList>
    </citation>
    <scope>NUCLEOTIDE SEQUENCE [LARGE SCALE GENOMIC DNA]</scope>
    <source>
        <strain evidence="1 2">Mal64</strain>
    </source>
</reference>
<accession>A0A5C5ZM94</accession>
<comment type="caution">
    <text evidence="1">The sequence shown here is derived from an EMBL/GenBank/DDBJ whole genome shotgun (WGS) entry which is preliminary data.</text>
</comment>